<evidence type="ECO:0000313" key="3">
    <source>
        <dbReference type="Proteomes" id="UP001281761"/>
    </source>
</evidence>
<accession>A0ABQ9WPR3</accession>
<feature type="compositionally biased region" description="Basic and acidic residues" evidence="1">
    <location>
        <begin position="87"/>
        <end position="97"/>
    </location>
</feature>
<reference evidence="2 3" key="1">
    <citation type="journal article" date="2022" name="bioRxiv">
        <title>Genomics of Preaxostyla Flagellates Illuminates Evolutionary Transitions and the Path Towards Mitochondrial Loss.</title>
        <authorList>
            <person name="Novak L.V.F."/>
            <person name="Treitli S.C."/>
            <person name="Pyrih J."/>
            <person name="Halakuc P."/>
            <person name="Pipaliya S.V."/>
            <person name="Vacek V."/>
            <person name="Brzon O."/>
            <person name="Soukal P."/>
            <person name="Eme L."/>
            <person name="Dacks J.B."/>
            <person name="Karnkowska A."/>
            <person name="Elias M."/>
            <person name="Hampl V."/>
        </authorList>
    </citation>
    <scope>NUCLEOTIDE SEQUENCE [LARGE SCALE GENOMIC DNA]</scope>
    <source>
        <strain evidence="2">NAU3</strain>
        <tissue evidence="2">Gut</tissue>
    </source>
</reference>
<dbReference type="Proteomes" id="UP001281761">
    <property type="component" value="Unassembled WGS sequence"/>
</dbReference>
<evidence type="ECO:0000313" key="2">
    <source>
        <dbReference type="EMBL" id="KAK2941476.1"/>
    </source>
</evidence>
<dbReference type="EMBL" id="JARBJD010000498">
    <property type="protein sequence ID" value="KAK2941476.1"/>
    <property type="molecule type" value="Genomic_DNA"/>
</dbReference>
<proteinExistence type="predicted"/>
<gene>
    <name evidence="2" type="ORF">BLNAU_23623</name>
</gene>
<keyword evidence="3" id="KW-1185">Reference proteome</keyword>
<comment type="caution">
    <text evidence="2">The sequence shown here is derived from an EMBL/GenBank/DDBJ whole genome shotgun (WGS) entry which is preliminary data.</text>
</comment>
<evidence type="ECO:0000256" key="1">
    <source>
        <dbReference type="SAM" id="MobiDB-lite"/>
    </source>
</evidence>
<feature type="region of interest" description="Disordered" evidence="1">
    <location>
        <begin position="87"/>
        <end position="128"/>
    </location>
</feature>
<organism evidence="2 3">
    <name type="scientific">Blattamonas nauphoetae</name>
    <dbReference type="NCBI Taxonomy" id="2049346"/>
    <lineage>
        <taxon>Eukaryota</taxon>
        <taxon>Metamonada</taxon>
        <taxon>Preaxostyla</taxon>
        <taxon>Oxymonadida</taxon>
        <taxon>Blattamonas</taxon>
    </lineage>
</organism>
<name>A0ABQ9WPR3_9EUKA</name>
<sequence>MRNEVFWVFRLSEVFEDRETTWERESDWHINDELHGWQSVFASARPFCSFESRLPDTLCDFFVSFSLVDLSEHEWLIVREQRGRATKESGRGGKACERSTLSHHTPQKRQCAEKGKSIQSTTSGPHEDVTALTRHAKRSEAGVDHDGTWLATVVIQPNCRTFSPTEWLNTIVFCTIPPSYLLSDP</sequence>
<protein>
    <submittedName>
        <fullName evidence="2">Uncharacterized protein</fullName>
    </submittedName>
</protein>